<evidence type="ECO:0000313" key="4">
    <source>
        <dbReference type="Proteomes" id="UP000248798"/>
    </source>
</evidence>
<reference evidence="3 4" key="1">
    <citation type="submission" date="2018-06" db="EMBL/GenBank/DDBJ databases">
        <title>Complete Genome Sequence of Desulfobacter hydrogenophilus (DSM3380).</title>
        <authorList>
            <person name="Marietou A."/>
            <person name="Schreiber L."/>
            <person name="Marshall I."/>
            <person name="Jorgensen B."/>
        </authorList>
    </citation>
    <scope>NUCLEOTIDE SEQUENCE [LARGE SCALE GENOMIC DNA]</scope>
    <source>
        <strain evidence="3 4">DSM 3380</strain>
    </source>
</reference>
<dbReference type="AlphaFoldDB" id="A0A328FGN8"/>
<feature type="region of interest" description="Disordered" evidence="1">
    <location>
        <begin position="246"/>
        <end position="265"/>
    </location>
</feature>
<organism evidence="3 4">
    <name type="scientific">Desulfobacter hydrogenophilus</name>
    <dbReference type="NCBI Taxonomy" id="2291"/>
    <lineage>
        <taxon>Bacteria</taxon>
        <taxon>Pseudomonadati</taxon>
        <taxon>Thermodesulfobacteriota</taxon>
        <taxon>Desulfobacteria</taxon>
        <taxon>Desulfobacterales</taxon>
        <taxon>Desulfobacteraceae</taxon>
        <taxon>Desulfobacter</taxon>
    </lineage>
</organism>
<proteinExistence type="predicted"/>
<sequence>MKLVNQAWFEMNDIIRKDFNRSVWIPLRAVFYNEKEGKPGYDGYKEDFFGTGSVAIPVDKIEAAKKLGWMDVGISHEHSGWVEDGEYTPAELYKDCRGEFEGTHLLLAQRTDDDSPNVWHLNQDLVITLGLIREGNSWLCPKDGYTEVARLKTSDNEAPAMIEVKSQYLKDYLCARKLALYMTHYFSRNVVCDDASHISWQNGRSKENNEQDSWEGIIMEIHEGGHSFGKKMAVFHVSRTDVDESDDVPDISGIPTDENTNGESWEKEFEGRKLYRISGELWRNEILMPGASSPKVRGDETDPTVFFIVDAEGNKSCGRDLIDSGKWLWFKPDLIMALYHRRGGHLSFYTEQTGTVSCSYGSGTHFGINELGLLNVYAKDVGLLPEWQQQIWAGYNISPEGGVSSELLASQVRAEPASTMAPEEFLSKGIEEANKLSLAKLGIRLFRDHEVVPELIKKAHRFRSIDESSFYALAKDLARLIADSLDAQAMQTIVAPPKKQKWGSLKSLENLLAAKYELDFIRKITAPLVGIYELRHADAHLPSSKIEEAFNLIEIDRDLPFVHQGLQMLHQVVSSIYGIVEGLRRWE</sequence>
<accession>A0A328FGN8</accession>
<gene>
    <name evidence="3" type="ORF">DO021_01655</name>
    <name evidence="2" type="ORF">EYB58_11725</name>
</gene>
<evidence type="ECO:0000256" key="1">
    <source>
        <dbReference type="SAM" id="MobiDB-lite"/>
    </source>
</evidence>
<name>A0A328FGN8_9BACT</name>
<dbReference type="EMBL" id="CP036313">
    <property type="protein sequence ID" value="QBH13534.1"/>
    <property type="molecule type" value="Genomic_DNA"/>
</dbReference>
<evidence type="ECO:0000313" key="3">
    <source>
        <dbReference type="EMBL" id="RAM03784.1"/>
    </source>
</evidence>
<dbReference type="Proteomes" id="UP000248798">
    <property type="component" value="Unassembled WGS sequence"/>
</dbReference>
<evidence type="ECO:0000313" key="5">
    <source>
        <dbReference type="Proteomes" id="UP000293902"/>
    </source>
</evidence>
<protein>
    <submittedName>
        <fullName evidence="3">Uncharacterized protein</fullName>
    </submittedName>
</protein>
<dbReference type="Proteomes" id="UP000293902">
    <property type="component" value="Chromosome"/>
</dbReference>
<dbReference type="EMBL" id="QLNI01000002">
    <property type="protein sequence ID" value="RAM03784.1"/>
    <property type="molecule type" value="Genomic_DNA"/>
</dbReference>
<keyword evidence="5" id="KW-1185">Reference proteome</keyword>
<evidence type="ECO:0000313" key="2">
    <source>
        <dbReference type="EMBL" id="QBH13534.1"/>
    </source>
</evidence>
<dbReference type="OrthoDB" id="1550479at2"/>
<reference evidence="2 5" key="2">
    <citation type="submission" date="2019-02" db="EMBL/GenBank/DDBJ databases">
        <title>Complete genome sequence of Desulfobacter hydrogenophilus AcRS1.</title>
        <authorList>
            <person name="Marietou A."/>
            <person name="Lund M.B."/>
            <person name="Marshall I.P.G."/>
            <person name="Schreiber L."/>
            <person name="Jorgensen B."/>
        </authorList>
    </citation>
    <scope>NUCLEOTIDE SEQUENCE [LARGE SCALE GENOMIC DNA]</scope>
    <source>
        <strain evidence="2 5">AcRS1</strain>
    </source>
</reference>
<dbReference type="RefSeq" id="WP_111953084.1">
    <property type="nucleotide sequence ID" value="NZ_CP036313.1"/>
</dbReference>